<dbReference type="SUPFAM" id="SSF56112">
    <property type="entry name" value="Protein kinase-like (PK-like)"/>
    <property type="match status" value="1"/>
</dbReference>
<dbReference type="PANTHER" id="PTHR24351">
    <property type="entry name" value="RIBOSOMAL PROTEIN S6 KINASE"/>
    <property type="match status" value="1"/>
</dbReference>
<dbReference type="eggNOG" id="KOG0695">
    <property type="taxonomic scope" value="Eukaryota"/>
</dbReference>
<dbReference type="InterPro" id="IPR000719">
    <property type="entry name" value="Prot_kinase_dom"/>
</dbReference>
<dbReference type="AlphaFoldDB" id="F4SDS7"/>
<dbReference type="EMBL" id="GL883291">
    <property type="protein sequence ID" value="EGF97199.1"/>
    <property type="molecule type" value="Genomic_DNA"/>
</dbReference>
<evidence type="ECO:0000256" key="6">
    <source>
        <dbReference type="SAM" id="MobiDB-lite"/>
    </source>
</evidence>
<dbReference type="KEGG" id="mlr:MELLADRAFT_87261"/>
<dbReference type="RefSeq" id="XP_007419532.1">
    <property type="nucleotide sequence ID" value="XM_007419470.1"/>
</dbReference>
<protein>
    <recommendedName>
        <fullName evidence="7">Protein kinase domain-containing protein</fullName>
    </recommendedName>
</protein>
<keyword evidence="1" id="KW-0723">Serine/threonine-protein kinase</keyword>
<dbReference type="OrthoDB" id="6351938at2759"/>
<dbReference type="Proteomes" id="UP000001072">
    <property type="component" value="Unassembled WGS sequence"/>
</dbReference>
<evidence type="ECO:0000256" key="4">
    <source>
        <dbReference type="ARBA" id="ARBA00022777"/>
    </source>
</evidence>
<dbReference type="Gene3D" id="1.10.510.10">
    <property type="entry name" value="Transferase(Phosphotransferase) domain 1"/>
    <property type="match status" value="1"/>
</dbReference>
<dbReference type="InParanoid" id="F4SDS7"/>
<dbReference type="VEuPathDB" id="FungiDB:MELLADRAFT_87261"/>
<dbReference type="PROSITE" id="PS50011">
    <property type="entry name" value="PROTEIN_KINASE_DOM"/>
    <property type="match status" value="1"/>
</dbReference>
<evidence type="ECO:0000256" key="3">
    <source>
        <dbReference type="ARBA" id="ARBA00022741"/>
    </source>
</evidence>
<accession>F4SDS7</accession>
<dbReference type="GeneID" id="18934450"/>
<evidence type="ECO:0000313" key="9">
    <source>
        <dbReference type="Proteomes" id="UP000001072"/>
    </source>
</evidence>
<dbReference type="Pfam" id="PF00069">
    <property type="entry name" value="Pkinase"/>
    <property type="match status" value="1"/>
</dbReference>
<evidence type="ECO:0000256" key="2">
    <source>
        <dbReference type="ARBA" id="ARBA00022679"/>
    </source>
</evidence>
<keyword evidence="3" id="KW-0547">Nucleotide-binding</keyword>
<keyword evidence="9" id="KW-1185">Reference proteome</keyword>
<dbReference type="SMART" id="SM00220">
    <property type="entry name" value="S_TKc"/>
    <property type="match status" value="1"/>
</dbReference>
<evidence type="ECO:0000256" key="5">
    <source>
        <dbReference type="ARBA" id="ARBA00022840"/>
    </source>
</evidence>
<dbReference type="STRING" id="747676.F4SDS7"/>
<feature type="region of interest" description="Disordered" evidence="6">
    <location>
        <begin position="1"/>
        <end position="35"/>
    </location>
</feature>
<dbReference type="GO" id="GO:0004674">
    <property type="term" value="F:protein serine/threonine kinase activity"/>
    <property type="evidence" value="ECO:0007669"/>
    <property type="project" value="UniProtKB-KW"/>
</dbReference>
<sequence length="356" mass="40755">MKRSSSPSDDDELSEPGAKRVSSDSTSVSDTDDSFVMPKEQEDWVTWASMRALFPPDTLLDTDFKRDLNIKWGYQQRTQTARRTADGLVVAIKGYEPPNDNELRPPFAPSKVHQIAFFSEFEHPGIPSYLGHFLEDWRINLVFAYDQDAPDLEHLVGERNLSEAEVSHYVMQLAEVLNHFHTNGAVLRAMDPSSVKCYPGYHIKLVCLDSWDLLDPDGFTSGDHGLSNARAPEMLAGGQYGTSVDWWNLGFMMYYLCTYRQPFQDRKFLLYNLTKRTNLQRASLMYSSLKITYLGSHVAHAEVIFPRTMSEPMREMITLLLKKDPMERITSLAALKDLPIYSNIWPPRPLNNLFWG</sequence>
<evidence type="ECO:0000313" key="8">
    <source>
        <dbReference type="EMBL" id="EGF97199.1"/>
    </source>
</evidence>
<keyword evidence="4" id="KW-0418">Kinase</keyword>
<evidence type="ECO:0000256" key="1">
    <source>
        <dbReference type="ARBA" id="ARBA00022527"/>
    </source>
</evidence>
<keyword evidence="2" id="KW-0808">Transferase</keyword>
<dbReference type="HOGENOM" id="CLU_073891_0_0_1"/>
<evidence type="ECO:0000259" key="7">
    <source>
        <dbReference type="PROSITE" id="PS50011"/>
    </source>
</evidence>
<proteinExistence type="predicted"/>
<organism evidence="9">
    <name type="scientific">Melampsora larici-populina (strain 98AG31 / pathotype 3-4-7)</name>
    <name type="common">Poplar leaf rust fungus</name>
    <dbReference type="NCBI Taxonomy" id="747676"/>
    <lineage>
        <taxon>Eukaryota</taxon>
        <taxon>Fungi</taxon>
        <taxon>Dikarya</taxon>
        <taxon>Basidiomycota</taxon>
        <taxon>Pucciniomycotina</taxon>
        <taxon>Pucciniomycetes</taxon>
        <taxon>Pucciniales</taxon>
        <taxon>Melampsoraceae</taxon>
        <taxon>Melampsora</taxon>
    </lineage>
</organism>
<gene>
    <name evidence="8" type="ORF">MELLADRAFT_87261</name>
</gene>
<dbReference type="InterPro" id="IPR011009">
    <property type="entry name" value="Kinase-like_dom_sf"/>
</dbReference>
<feature type="domain" description="Protein kinase" evidence="7">
    <location>
        <begin position="64"/>
        <end position="341"/>
    </location>
</feature>
<keyword evidence="5" id="KW-0067">ATP-binding</keyword>
<dbReference type="GO" id="GO:0005524">
    <property type="term" value="F:ATP binding"/>
    <property type="evidence" value="ECO:0007669"/>
    <property type="project" value="UniProtKB-KW"/>
</dbReference>
<reference evidence="9" key="1">
    <citation type="journal article" date="2011" name="Proc. Natl. Acad. Sci. U.S.A.">
        <title>Obligate biotrophy features unraveled by the genomic analysis of rust fungi.</title>
        <authorList>
            <person name="Duplessis S."/>
            <person name="Cuomo C.A."/>
            <person name="Lin Y.-C."/>
            <person name="Aerts A."/>
            <person name="Tisserant E."/>
            <person name="Veneault-Fourrey C."/>
            <person name="Joly D.L."/>
            <person name="Hacquard S."/>
            <person name="Amselem J."/>
            <person name="Cantarel B.L."/>
            <person name="Chiu R."/>
            <person name="Coutinho P.M."/>
            <person name="Feau N."/>
            <person name="Field M."/>
            <person name="Frey P."/>
            <person name="Gelhaye E."/>
            <person name="Goldberg J."/>
            <person name="Grabherr M.G."/>
            <person name="Kodira C.D."/>
            <person name="Kohler A."/>
            <person name="Kuees U."/>
            <person name="Lindquist E.A."/>
            <person name="Lucas S.M."/>
            <person name="Mago R."/>
            <person name="Mauceli E."/>
            <person name="Morin E."/>
            <person name="Murat C."/>
            <person name="Pangilinan J.L."/>
            <person name="Park R."/>
            <person name="Pearson M."/>
            <person name="Quesneville H."/>
            <person name="Rouhier N."/>
            <person name="Sakthikumar S."/>
            <person name="Salamov A.A."/>
            <person name="Schmutz J."/>
            <person name="Selles B."/>
            <person name="Shapiro H."/>
            <person name="Tanguay P."/>
            <person name="Tuskan G.A."/>
            <person name="Henrissat B."/>
            <person name="Van de Peer Y."/>
            <person name="Rouze P."/>
            <person name="Ellis J.G."/>
            <person name="Dodds P.N."/>
            <person name="Schein J.E."/>
            <person name="Zhong S."/>
            <person name="Hamelin R.C."/>
            <person name="Grigoriev I.V."/>
            <person name="Szabo L.J."/>
            <person name="Martin F."/>
        </authorList>
    </citation>
    <scope>NUCLEOTIDE SEQUENCE [LARGE SCALE GENOMIC DNA]</scope>
    <source>
        <strain evidence="9">98AG31 / pathotype 3-4-7</strain>
    </source>
</reference>
<name>F4SDS7_MELLP</name>